<evidence type="ECO:0000256" key="3">
    <source>
        <dbReference type="SAM" id="SignalP"/>
    </source>
</evidence>
<dbReference type="PROSITE" id="PS50983">
    <property type="entry name" value="FE_B12_PBP"/>
    <property type="match status" value="1"/>
</dbReference>
<dbReference type="Gene3D" id="3.40.50.1980">
    <property type="entry name" value="Nitrogenase molybdenum iron protein domain"/>
    <property type="match status" value="2"/>
</dbReference>
<dbReference type="PANTHER" id="PTHR30535:SF34">
    <property type="entry name" value="MOLYBDATE-BINDING PROTEIN MOLA"/>
    <property type="match status" value="1"/>
</dbReference>
<dbReference type="PROSITE" id="PS51257">
    <property type="entry name" value="PROKAR_LIPOPROTEIN"/>
    <property type="match status" value="1"/>
</dbReference>
<gene>
    <name evidence="5" type="ORF">C7U56_12080</name>
</gene>
<reference evidence="5 6" key="1">
    <citation type="submission" date="2018-03" db="EMBL/GenBank/DDBJ databases">
        <title>Lachnoclostridium SNUG30386 gen.nov., sp.nov., isolated from human faeces.</title>
        <authorList>
            <person name="Seo B."/>
            <person name="Jeon K."/>
            <person name="Ko G."/>
        </authorList>
    </citation>
    <scope>NUCLEOTIDE SEQUENCE [LARGE SCALE GENOMIC DNA]</scope>
    <source>
        <strain evidence="5 6">SNUG30386</strain>
    </source>
</reference>
<sequence>MKKIGWITGKKRLLRMAGLSLMGVLLLSGCGNTGKSAVAAASSTSASETSNEAGKGSKVSQPAENVDAQVAEASLPQPGEAISASLTWKSRMELAYATQFAVDIYEDADGMQYEAVSVADGSRFLLIPEGGKVPEDLPDSIQVLKRPVKQIYLVATATMDMFRMLGALPDIRFSGTDASGWYIPEAKEAMENGSILYAGKYSEPDYERIVSEGCGLAIENTMILHSPEVKEKLESFGIPVIVDHSSYEAHPLGRTEWIRLYGVLTGKEKEAEAAFAKQEAALQRVTEEGSDAENAGGSVKTEQTAQAEKPSAAFFYITNQGSVNVRRSSDYIPKMIELAGGRYIFGHLGDDGKRSSTVNMQMEEFYAAAKESDYLIYNSTIDGEIHSISELLAKAPVLKDFKAVQAGNVWCTTKNLYQESMSVGAMLEDIHAIFSGSQEDGTYLYKLQS</sequence>
<dbReference type="PANTHER" id="PTHR30535">
    <property type="entry name" value="VITAMIN B12-BINDING PROTEIN"/>
    <property type="match status" value="1"/>
</dbReference>
<evidence type="ECO:0000313" key="5">
    <source>
        <dbReference type="EMBL" id="PST36520.1"/>
    </source>
</evidence>
<keyword evidence="3" id="KW-0732">Signal</keyword>
<dbReference type="EMBL" id="PYLO01000004">
    <property type="protein sequence ID" value="PST36520.1"/>
    <property type="molecule type" value="Genomic_DNA"/>
</dbReference>
<feature type="compositionally biased region" description="Low complexity" evidence="2">
    <location>
        <begin position="43"/>
        <end position="53"/>
    </location>
</feature>
<dbReference type="InterPro" id="IPR002491">
    <property type="entry name" value="ABC_transptr_periplasmic_BD"/>
</dbReference>
<feature type="domain" description="Fe/B12 periplasmic-binding" evidence="4">
    <location>
        <begin position="150"/>
        <end position="441"/>
    </location>
</feature>
<evidence type="ECO:0000313" key="6">
    <source>
        <dbReference type="Proteomes" id="UP000241048"/>
    </source>
</evidence>
<dbReference type="SUPFAM" id="SSF53807">
    <property type="entry name" value="Helical backbone' metal receptor"/>
    <property type="match status" value="1"/>
</dbReference>
<accession>A0A2T3FMM0</accession>
<protein>
    <submittedName>
        <fullName evidence="5">Iron ABC transporter substrate-binding protein</fullName>
    </submittedName>
</protein>
<evidence type="ECO:0000259" key="4">
    <source>
        <dbReference type="PROSITE" id="PS50983"/>
    </source>
</evidence>
<comment type="similarity">
    <text evidence="1">Belongs to the bacterial solute-binding protein 8 family.</text>
</comment>
<name>A0A2T3FMM0_9CLOT</name>
<proteinExistence type="inferred from homology"/>
<feature type="region of interest" description="Disordered" evidence="2">
    <location>
        <begin position="285"/>
        <end position="305"/>
    </location>
</feature>
<evidence type="ECO:0000256" key="1">
    <source>
        <dbReference type="ARBA" id="ARBA00008814"/>
    </source>
</evidence>
<feature type="signal peptide" evidence="3">
    <location>
        <begin position="1"/>
        <end position="27"/>
    </location>
</feature>
<feature type="chain" id="PRO_5038623788" evidence="3">
    <location>
        <begin position="28"/>
        <end position="449"/>
    </location>
</feature>
<feature type="region of interest" description="Disordered" evidence="2">
    <location>
        <begin position="43"/>
        <end position="63"/>
    </location>
</feature>
<dbReference type="InterPro" id="IPR050902">
    <property type="entry name" value="ABC_Transporter_SBP"/>
</dbReference>
<dbReference type="Proteomes" id="UP000241048">
    <property type="component" value="Unassembled WGS sequence"/>
</dbReference>
<keyword evidence="6" id="KW-1185">Reference proteome</keyword>
<comment type="caution">
    <text evidence="5">The sequence shown here is derived from an EMBL/GenBank/DDBJ whole genome shotgun (WGS) entry which is preliminary data.</text>
</comment>
<evidence type="ECO:0000256" key="2">
    <source>
        <dbReference type="SAM" id="MobiDB-lite"/>
    </source>
</evidence>
<organism evidence="5 6">
    <name type="scientific">Clostridium fessum</name>
    <dbReference type="NCBI Taxonomy" id="2126740"/>
    <lineage>
        <taxon>Bacteria</taxon>
        <taxon>Bacillati</taxon>
        <taxon>Bacillota</taxon>
        <taxon>Clostridia</taxon>
        <taxon>Eubacteriales</taxon>
        <taxon>Clostridiaceae</taxon>
        <taxon>Clostridium</taxon>
    </lineage>
</organism>
<dbReference type="AlphaFoldDB" id="A0A2T3FMM0"/>